<evidence type="ECO:0000256" key="1">
    <source>
        <dbReference type="SAM" id="MobiDB-lite"/>
    </source>
</evidence>
<evidence type="ECO:0000313" key="3">
    <source>
        <dbReference type="EMBL" id="RHZ83931.1"/>
    </source>
</evidence>
<evidence type="ECO:0000313" key="4">
    <source>
        <dbReference type="Proteomes" id="UP000266861"/>
    </source>
</evidence>
<dbReference type="InterPro" id="IPR036047">
    <property type="entry name" value="F-box-like_dom_sf"/>
</dbReference>
<organism evidence="3 4">
    <name type="scientific">Diversispora epigaea</name>
    <dbReference type="NCBI Taxonomy" id="1348612"/>
    <lineage>
        <taxon>Eukaryota</taxon>
        <taxon>Fungi</taxon>
        <taxon>Fungi incertae sedis</taxon>
        <taxon>Mucoromycota</taxon>
        <taxon>Glomeromycotina</taxon>
        <taxon>Glomeromycetes</taxon>
        <taxon>Diversisporales</taxon>
        <taxon>Diversisporaceae</taxon>
        <taxon>Diversispora</taxon>
    </lineage>
</organism>
<evidence type="ECO:0000259" key="2">
    <source>
        <dbReference type="PROSITE" id="PS50181"/>
    </source>
</evidence>
<feature type="compositionally biased region" description="Low complexity" evidence="1">
    <location>
        <begin position="365"/>
        <end position="399"/>
    </location>
</feature>
<accession>A0A397J771</accession>
<feature type="domain" description="F-box" evidence="2">
    <location>
        <begin position="41"/>
        <end position="93"/>
    </location>
</feature>
<comment type="caution">
    <text evidence="3">The sequence shown here is derived from an EMBL/GenBank/DDBJ whole genome shotgun (WGS) entry which is preliminary data.</text>
</comment>
<name>A0A397J771_9GLOM</name>
<dbReference type="PROSITE" id="PS50181">
    <property type="entry name" value="FBOX"/>
    <property type="match status" value="1"/>
</dbReference>
<dbReference type="EMBL" id="PQFF01000082">
    <property type="protein sequence ID" value="RHZ83931.1"/>
    <property type="molecule type" value="Genomic_DNA"/>
</dbReference>
<keyword evidence="4" id="KW-1185">Reference proteome</keyword>
<dbReference type="CDD" id="cd09917">
    <property type="entry name" value="F-box_SF"/>
    <property type="match status" value="1"/>
</dbReference>
<dbReference type="Proteomes" id="UP000266861">
    <property type="component" value="Unassembled WGS sequence"/>
</dbReference>
<sequence>MPQQSISTSEDYPTEHHPEDFDQFVALLKFLSEPIIYPPEGYMQDNISFEIFVNICYHLPPRDLLMLACVCKNFKNMLDGNLFPICSEIWKTSRERFTVFKDMDPPREMSQQQFVRLLNFERGCGSCKEKGNIQIYWPANVRSCKACVLKKAKTCRELEIEWHIDQAILNVVPHIIPYPDDNDKIQHYWLPHALAAKYEFDNRNSDNSNEWLTNKKSELQRLTEDSLKRYRWITQCWEEQINIQKSKVNSIIEEIHHHYQKGYSNYDKISVKNLKKHTVTEKILKSITVNPFIKQDLDAFTESLKSSIAKKKISGNDKRESVRTSIYGSPPVARKILSQNRPLKLPQTQIYDQLSESNPNKLDNKSINKSNNKSNNSSNNKSNHNNNNPSKSSSHHPPSVKVKNDSGTDNRSSGSIENPNLIPLTKNKMANINFLDDEIKNNSVNNQFSNNQFFSNNPISNNPTSNNPTSNNPTSNSLSFNYPFSNNPSNNLSNPFNNLSSNNLFSNNPFSNDPFSNDLSNNNQSSNNPFSNNPFASNNPSSNNLSFNNPSNNLSSNNLPSNNLSSNNLSSNNLSSNNLSNNLSNNIMIDNEKRLPYIRGGVSSSIIGGYIAPSVDSSNSTIATSSINITQQQSRIDESKQHIPSNFDSNVPQDILVRRNEIVRTLKLVVTTDNSTHPKKNKIQIPFTINIRDHLFQYLSHCPSFKIPPDYTSTEGYDKPFLFSLIQNLQQEAAILANNCKHPRPYHILDLRGAFERGIDNYPIFRCHHCRHIPTIQPMVWKRMEKHVSEVHISKMTEDFAYVEARSVIYYLHFAFVPELNPLFHQ</sequence>
<dbReference type="OrthoDB" id="2322499at2759"/>
<dbReference type="InterPro" id="IPR001810">
    <property type="entry name" value="F-box_dom"/>
</dbReference>
<feature type="compositionally biased region" description="Polar residues" evidence="1">
    <location>
        <begin position="409"/>
        <end position="418"/>
    </location>
</feature>
<dbReference type="AlphaFoldDB" id="A0A397J771"/>
<proteinExistence type="predicted"/>
<feature type="region of interest" description="Disordered" evidence="1">
    <location>
        <begin position="504"/>
        <end position="573"/>
    </location>
</feature>
<reference evidence="3 4" key="1">
    <citation type="submission" date="2018-08" db="EMBL/GenBank/DDBJ databases">
        <title>Genome and evolution of the arbuscular mycorrhizal fungus Diversispora epigaea (formerly Glomus versiforme) and its bacterial endosymbionts.</title>
        <authorList>
            <person name="Sun X."/>
            <person name="Fei Z."/>
            <person name="Harrison M."/>
        </authorList>
    </citation>
    <scope>NUCLEOTIDE SEQUENCE [LARGE SCALE GENOMIC DNA]</scope>
    <source>
        <strain evidence="3 4">IT104</strain>
    </source>
</reference>
<feature type="region of interest" description="Disordered" evidence="1">
    <location>
        <begin position="446"/>
        <end position="483"/>
    </location>
</feature>
<gene>
    <name evidence="3" type="ORF">Glove_86g148</name>
</gene>
<feature type="region of interest" description="Disordered" evidence="1">
    <location>
        <begin position="353"/>
        <end position="422"/>
    </location>
</feature>
<dbReference type="Pfam" id="PF00646">
    <property type="entry name" value="F-box"/>
    <property type="match status" value="1"/>
</dbReference>
<protein>
    <recommendedName>
        <fullName evidence="2">F-box domain-containing protein</fullName>
    </recommendedName>
</protein>
<dbReference type="SUPFAM" id="SSF81383">
    <property type="entry name" value="F-box domain"/>
    <property type="match status" value="1"/>
</dbReference>